<dbReference type="Gene3D" id="2.40.160.10">
    <property type="entry name" value="Porin"/>
    <property type="match status" value="1"/>
</dbReference>
<proteinExistence type="predicted"/>
<protein>
    <recommendedName>
        <fullName evidence="4">Porin</fullName>
    </recommendedName>
</protein>
<evidence type="ECO:0000256" key="1">
    <source>
        <dbReference type="SAM" id="SignalP"/>
    </source>
</evidence>
<feature type="signal peptide" evidence="1">
    <location>
        <begin position="1"/>
        <end position="22"/>
    </location>
</feature>
<evidence type="ECO:0008006" key="4">
    <source>
        <dbReference type="Google" id="ProtNLM"/>
    </source>
</evidence>
<dbReference type="AlphaFoldDB" id="A0A1E7YYD1"/>
<comment type="caution">
    <text evidence="2">The sequence shown here is derived from an EMBL/GenBank/DDBJ whole genome shotgun (WGS) entry which is preliminary data.</text>
</comment>
<dbReference type="SUPFAM" id="SSF56935">
    <property type="entry name" value="Porins"/>
    <property type="match status" value="1"/>
</dbReference>
<gene>
    <name evidence="2" type="ORF">BAE30_04620</name>
</gene>
<sequence length="415" mass="43628">MKKNLLTFAVAAAIMVPGLAFAADSSNNDTGPVLYGYAQITGAQQFGVSNAPRNGVNDAQPLFGNTSDNGSGLVFGANRIRLGVKGEAVPGVTYNFMAAFDGGGTGKIHIAEINWAPVPFAQLEVGKFKAPEGFEYNTVGGNELTFINRNMGESLLPRIDAGAMLHASDVMGTGIGYAVGMFDNSGGSNMFGQQTLFSGGNTYGGGQGFSGPFPTNGSGSYIWSGRLSYTFNPLLKAEISGSLGRADSPAVLTNSQIASWNVGVRGGLMGLSYAAGYTRTNGGVPYDDILDAANDLTGNGTINASEWHASLAANLYKMTLTPSWLDIEPAVRYDQFNVADVNGTADNTGHLSNVTVGLNYYVNPNNPHAAEMQINYIIPSAGGSMDQAYGPSYRGYVPYRGYAYNTLLLQFQAGF</sequence>
<dbReference type="Pfam" id="PF07396">
    <property type="entry name" value="Porin_O_P"/>
    <property type="match status" value="2"/>
</dbReference>
<accession>A0A1E7YYD1</accession>
<keyword evidence="1" id="KW-0732">Signal</keyword>
<evidence type="ECO:0000313" key="3">
    <source>
        <dbReference type="Proteomes" id="UP000175707"/>
    </source>
</evidence>
<feature type="chain" id="PRO_5009209221" description="Porin" evidence="1">
    <location>
        <begin position="23"/>
        <end position="415"/>
    </location>
</feature>
<evidence type="ECO:0000313" key="2">
    <source>
        <dbReference type="EMBL" id="OFC61529.1"/>
    </source>
</evidence>
<dbReference type="InterPro" id="IPR010870">
    <property type="entry name" value="Porin_O/P"/>
</dbReference>
<dbReference type="InterPro" id="IPR023614">
    <property type="entry name" value="Porin_dom_sf"/>
</dbReference>
<reference evidence="2 3" key="1">
    <citation type="submission" date="2016-06" db="EMBL/GenBank/DDBJ databases">
        <title>Gene turnover analysis identifies the evolutionary adaptation of the extremophile Acidithiobacillus caldus.</title>
        <authorList>
            <person name="Zhang X."/>
        </authorList>
    </citation>
    <scope>NUCLEOTIDE SEQUENCE [LARGE SCALE GENOMIC DNA]</scope>
    <source>
        <strain evidence="2 3">S1</strain>
    </source>
</reference>
<organism evidence="2 3">
    <name type="scientific">Acidithiobacillus caldus</name>
    <dbReference type="NCBI Taxonomy" id="33059"/>
    <lineage>
        <taxon>Bacteria</taxon>
        <taxon>Pseudomonadati</taxon>
        <taxon>Pseudomonadota</taxon>
        <taxon>Acidithiobacillia</taxon>
        <taxon>Acidithiobacillales</taxon>
        <taxon>Acidithiobacillaceae</taxon>
        <taxon>Acidithiobacillus</taxon>
    </lineage>
</organism>
<name>A0A1E7YYD1_9PROT</name>
<dbReference type="Proteomes" id="UP000175707">
    <property type="component" value="Unassembled WGS sequence"/>
</dbReference>
<dbReference type="EMBL" id="LZYH01000372">
    <property type="protein sequence ID" value="OFC61529.1"/>
    <property type="molecule type" value="Genomic_DNA"/>
</dbReference>